<feature type="domain" description="HAT C-terminal dimerisation" evidence="2">
    <location>
        <begin position="732"/>
        <end position="813"/>
    </location>
</feature>
<dbReference type="InParanoid" id="A0A5N4B711"/>
<feature type="compositionally biased region" description="Basic and acidic residues" evidence="1">
    <location>
        <begin position="41"/>
        <end position="54"/>
    </location>
</feature>
<feature type="compositionally biased region" description="Basic residues" evidence="1">
    <location>
        <begin position="7"/>
        <end position="22"/>
    </location>
</feature>
<protein>
    <recommendedName>
        <fullName evidence="6">TTF-type domain-containing protein</fullName>
    </recommendedName>
</protein>
<evidence type="ECO:0000313" key="4">
    <source>
        <dbReference type="EMBL" id="KAB0805389.1"/>
    </source>
</evidence>
<dbReference type="Proteomes" id="UP000327044">
    <property type="component" value="Unassembled WGS sequence"/>
</dbReference>
<feature type="region of interest" description="Disordered" evidence="1">
    <location>
        <begin position="1"/>
        <end position="116"/>
    </location>
</feature>
<feature type="compositionally biased region" description="Basic and acidic residues" evidence="1">
    <location>
        <begin position="23"/>
        <end position="34"/>
    </location>
</feature>
<evidence type="ECO:0000259" key="2">
    <source>
        <dbReference type="Pfam" id="PF05699"/>
    </source>
</evidence>
<dbReference type="AlphaFoldDB" id="A0A5N4B711"/>
<dbReference type="PANTHER" id="PTHR45749">
    <property type="match status" value="1"/>
</dbReference>
<sequence>MSNSNVNKRHLSGSEKRKRRKLQEKLVETQRHSLDAFLSRNKSDESGSRGHDDVADAFVVNVATESDSKGGEQSKDVLHNDPVNIDEDPTATSVAQEEEPNITDDKDNKVKNEDNLDNDEYPLDIGMWPKQLTSGMVNYYLLNKPRSVGDMSTLKVTYTDRNISKSNFYCTKSNGEKVLREWLQFSDQSKCVYCYPCKLFCTSNVKLITGFNDWKKLSAVLKQHENSMNHVKAMLTLKKRSSILGRVNTQLLTQMKSEENYWREVLRRVAATVKLLATVAFRGHRENQESTRKGNFLHCIEYLAEFDAFLKEHLKRYSNVGKGNVNYLSHSVYDEFISVMAKKVIHSITSQVKKAMYFSIIVDSTPDISHMDQLTFILRFVDEKGDIQERFFGFLKIDGHDAAHLENVVLTYLQDLTLNIDYCRGQAYDNAANMSGKYTGQQARIQAQVDTATYVPCSAHSLNLIGISAAESCSGALHYFNFVQNVYTFFSSSTRRWNTFIQNMKDSNSKRLKRVIDTRWSARADAVSALKLNYAEIKNVLHDLSTDEREKPVGKLEAKKLKESFDLYETALMTVLWDKLLQRINSVSLSLQTTQSNLLLAVKLLNSLSDYIAVGRTNFDEIENSANILTNSRNYKEVRQKKRKLQFDESRVQLTGKQAFVVNTYNVICDTLIGEISRRSEVYKEVVKDFQIFFTDDPSQDEINTCVEKLGRKYAKDIDSTNLTEEVIHFLQYIKEEDVPTRDPGRLYKIVIDGLQSTFPNIETILKIFLTMPISNASGERSFSVLKRVKNYLRNSLNQQHLNELSMLYIENDITQQIDYDDVINDFAKQKARKVTI</sequence>
<dbReference type="PANTHER" id="PTHR45749:SF23">
    <property type="entry name" value="ZINC FINGER MYM-TYPE PROTEIN 1-LIKE"/>
    <property type="match status" value="1"/>
</dbReference>
<evidence type="ECO:0000313" key="5">
    <source>
        <dbReference type="Proteomes" id="UP000327044"/>
    </source>
</evidence>
<feature type="compositionally biased region" description="Basic and acidic residues" evidence="1">
    <location>
        <begin position="103"/>
        <end position="114"/>
    </location>
</feature>
<dbReference type="Pfam" id="PF05699">
    <property type="entry name" value="Dimer_Tnp_hAT"/>
    <property type="match status" value="1"/>
</dbReference>
<feature type="compositionally biased region" description="Basic and acidic residues" evidence="1">
    <location>
        <begin position="66"/>
        <end position="79"/>
    </location>
</feature>
<dbReference type="InterPro" id="IPR012337">
    <property type="entry name" value="RNaseH-like_sf"/>
</dbReference>
<dbReference type="InterPro" id="IPR025398">
    <property type="entry name" value="DUF4371"/>
</dbReference>
<evidence type="ECO:0000259" key="3">
    <source>
        <dbReference type="Pfam" id="PF14291"/>
    </source>
</evidence>
<dbReference type="EMBL" id="VVIM01000001">
    <property type="protein sequence ID" value="KAB0805389.1"/>
    <property type="molecule type" value="Genomic_DNA"/>
</dbReference>
<dbReference type="GO" id="GO:0046983">
    <property type="term" value="F:protein dimerization activity"/>
    <property type="evidence" value="ECO:0007669"/>
    <property type="project" value="InterPro"/>
</dbReference>
<proteinExistence type="predicted"/>
<accession>A0A5N4B711</accession>
<organism evidence="4 5">
    <name type="scientific">Photinus pyralis</name>
    <name type="common">Common eastern firefly</name>
    <name type="synonym">Lampyris pyralis</name>
    <dbReference type="NCBI Taxonomy" id="7054"/>
    <lineage>
        <taxon>Eukaryota</taxon>
        <taxon>Metazoa</taxon>
        <taxon>Ecdysozoa</taxon>
        <taxon>Arthropoda</taxon>
        <taxon>Hexapoda</taxon>
        <taxon>Insecta</taxon>
        <taxon>Pterygota</taxon>
        <taxon>Neoptera</taxon>
        <taxon>Endopterygota</taxon>
        <taxon>Coleoptera</taxon>
        <taxon>Polyphaga</taxon>
        <taxon>Elateriformia</taxon>
        <taxon>Elateroidea</taxon>
        <taxon>Lampyridae</taxon>
        <taxon>Lampyrinae</taxon>
        <taxon>Photinus</taxon>
    </lineage>
</organism>
<gene>
    <name evidence="4" type="ORF">PPYR_02359</name>
</gene>
<reference evidence="4 5" key="1">
    <citation type="journal article" date="2018" name="Elife">
        <title>Firefly genomes illuminate parallel origins of bioluminescence in beetles.</title>
        <authorList>
            <person name="Fallon T.R."/>
            <person name="Lower S.E."/>
            <person name="Chang C.H."/>
            <person name="Bessho-Uehara M."/>
            <person name="Martin G.J."/>
            <person name="Bewick A.J."/>
            <person name="Behringer M."/>
            <person name="Debat H.J."/>
            <person name="Wong I."/>
            <person name="Day J.C."/>
            <person name="Suvorov A."/>
            <person name="Silva C.J."/>
            <person name="Stanger-Hall K.F."/>
            <person name="Hall D.W."/>
            <person name="Schmitz R.J."/>
            <person name="Nelson D.R."/>
            <person name="Lewis S.M."/>
            <person name="Shigenobu S."/>
            <person name="Bybee S.M."/>
            <person name="Larracuente A.M."/>
            <person name="Oba Y."/>
            <person name="Weng J.K."/>
        </authorList>
    </citation>
    <scope>NUCLEOTIDE SEQUENCE [LARGE SCALE GENOMIC DNA]</scope>
    <source>
        <strain evidence="4">1611_PpyrPB1</strain>
        <tissue evidence="4">Whole body</tissue>
    </source>
</reference>
<dbReference type="SUPFAM" id="SSF53098">
    <property type="entry name" value="Ribonuclease H-like"/>
    <property type="match status" value="1"/>
</dbReference>
<feature type="domain" description="DUF4371" evidence="3">
    <location>
        <begin position="254"/>
        <end position="440"/>
    </location>
</feature>
<dbReference type="InterPro" id="IPR008906">
    <property type="entry name" value="HATC_C_dom"/>
</dbReference>
<evidence type="ECO:0008006" key="6">
    <source>
        <dbReference type="Google" id="ProtNLM"/>
    </source>
</evidence>
<name>A0A5N4B711_PHOPY</name>
<evidence type="ECO:0000256" key="1">
    <source>
        <dbReference type="SAM" id="MobiDB-lite"/>
    </source>
</evidence>
<comment type="caution">
    <text evidence="4">The sequence shown here is derived from an EMBL/GenBank/DDBJ whole genome shotgun (WGS) entry which is preliminary data.</text>
</comment>
<keyword evidence="5" id="KW-1185">Reference proteome</keyword>
<dbReference type="Pfam" id="PF14291">
    <property type="entry name" value="DUF4371"/>
    <property type="match status" value="1"/>
</dbReference>